<reference evidence="2 3" key="1">
    <citation type="submission" date="2017-12" db="EMBL/GenBank/DDBJ databases">
        <title>Comparative genomics of Botrytis spp.</title>
        <authorList>
            <person name="Valero-Jimenez C.A."/>
            <person name="Tapia P."/>
            <person name="Veloso J."/>
            <person name="Silva-Moreno E."/>
            <person name="Staats M."/>
            <person name="Valdes J.H."/>
            <person name="Van Kan J.A.L."/>
        </authorList>
    </citation>
    <scope>NUCLEOTIDE SEQUENCE [LARGE SCALE GENOMIC DNA]</scope>
    <source>
        <strain evidence="2 3">MUCL2120</strain>
    </source>
</reference>
<feature type="compositionally biased region" description="Basic and acidic residues" evidence="1">
    <location>
        <begin position="836"/>
        <end position="845"/>
    </location>
</feature>
<gene>
    <name evidence="2" type="ORF">BOTNAR_0153g00150</name>
</gene>
<dbReference type="AlphaFoldDB" id="A0A4Z1IEC6"/>
<dbReference type="PANTHER" id="PTHR48148:SF3">
    <property type="entry name" value="KERATINOCYTE PROLINE-RICH PROTEIN"/>
    <property type="match status" value="1"/>
</dbReference>
<dbReference type="EMBL" id="PQXJ01000153">
    <property type="protein sequence ID" value="TGO59961.1"/>
    <property type="molecule type" value="Genomic_DNA"/>
</dbReference>
<name>A0A4Z1IEC6_9HELO</name>
<comment type="caution">
    <text evidence="2">The sequence shown here is derived from an EMBL/GenBank/DDBJ whole genome shotgun (WGS) entry which is preliminary data.</text>
</comment>
<proteinExistence type="predicted"/>
<dbReference type="Proteomes" id="UP000297452">
    <property type="component" value="Unassembled WGS sequence"/>
</dbReference>
<feature type="region of interest" description="Disordered" evidence="1">
    <location>
        <begin position="475"/>
        <end position="564"/>
    </location>
</feature>
<feature type="region of interest" description="Disordered" evidence="1">
    <location>
        <begin position="830"/>
        <end position="870"/>
    </location>
</feature>
<feature type="region of interest" description="Disordered" evidence="1">
    <location>
        <begin position="314"/>
        <end position="333"/>
    </location>
</feature>
<evidence type="ECO:0000313" key="3">
    <source>
        <dbReference type="Proteomes" id="UP000297452"/>
    </source>
</evidence>
<feature type="compositionally biased region" description="Basic and acidic residues" evidence="1">
    <location>
        <begin position="586"/>
        <end position="667"/>
    </location>
</feature>
<organism evidence="2 3">
    <name type="scientific">Botryotinia narcissicola</name>
    <dbReference type="NCBI Taxonomy" id="278944"/>
    <lineage>
        <taxon>Eukaryota</taxon>
        <taxon>Fungi</taxon>
        <taxon>Dikarya</taxon>
        <taxon>Ascomycota</taxon>
        <taxon>Pezizomycotina</taxon>
        <taxon>Leotiomycetes</taxon>
        <taxon>Helotiales</taxon>
        <taxon>Sclerotiniaceae</taxon>
        <taxon>Botryotinia</taxon>
    </lineage>
</organism>
<protein>
    <submittedName>
        <fullName evidence="2">Uncharacterized protein</fullName>
    </submittedName>
</protein>
<feature type="compositionally biased region" description="Acidic residues" evidence="1">
    <location>
        <begin position="377"/>
        <end position="395"/>
    </location>
</feature>
<evidence type="ECO:0000313" key="2">
    <source>
        <dbReference type="EMBL" id="TGO59961.1"/>
    </source>
</evidence>
<feature type="region of interest" description="Disordered" evidence="1">
    <location>
        <begin position="580"/>
        <end position="705"/>
    </location>
</feature>
<accession>A0A4Z1IEC6</accession>
<evidence type="ECO:0000256" key="1">
    <source>
        <dbReference type="SAM" id="MobiDB-lite"/>
    </source>
</evidence>
<dbReference type="STRING" id="278944.A0A4Z1IEC6"/>
<dbReference type="OrthoDB" id="5389734at2759"/>
<feature type="region of interest" description="Disordered" evidence="1">
    <location>
        <begin position="368"/>
        <end position="401"/>
    </location>
</feature>
<feature type="region of interest" description="Disordered" evidence="1">
    <location>
        <begin position="738"/>
        <end position="790"/>
    </location>
</feature>
<sequence length="870" mass="98928">MAFYDSSSDQEVGFPIILEPDDDSLFEMRLDDTRLDNDTMKEVHHVKEVKKVNEVAKSAMVPKHPISSMQGAFAESMQEASDTARTAPKIGDAATRRKILIEQDVSEDTHPLRWQRQPAQKYHELWKLMAQISFGIYLLLNGIARDEEQVMSILQGHVNEVDGFLEMTLEDFDLAQIDIEERLKHLKLPLQNLAIFDSMLEDRAFRSQIVSGNERIEHVIARTATAMKDTILDAQQGMDACREFTMYLAGQKDNRSWRKQRPNMERVFDAMCGNVEGWHKAYVSLQTKGNHLGVSLGQLGSIVAEMDRRAGRISRESRFSNSSPIQAPAAPVSRNLRASMIKELPSDPNPTAPSMSAILPAIALVQDREQTPKPESEPESEPEPEPESESEGEPEPEPKPELLYTLKPITYSPLLLPTTYSPILAPTTYSPIPSATTPIVTTTTPVLPATTYSPMLPPTTYSPILPPTTYSPLLLPTTYSPKPSPKPSINTSPKASLKSSPKSSPKASPEISPRKEVQKEFVLQSAPEGKRKPSLRKRFSFKNKETETETDTLKPPPKLLSAPRITSVAESVVDPYLYLKPNTVVRPRERTEQRRIEPLDLSADREERQREKQIREERSRERIREERRREERREERSRESNREERRNRDEKSRDRENEIRKREERKGSGPLSSPRHPELAKDTPPSRGVDSAYCSESDPPIAIRSIQEHLPSPAFQSPSSVISAPVLMSRERDIPPPILTRDFIPSPHSEKQFFRPVNASPHSPLQRPWTAAPMHHHERVPSGLSRSMAPSRMGMSVMSDMTTVTMEDGKKVKKKRSAFGWLKKAFSLSEEERAEYEERKRRQEPDPYYEQRTPRQFLDGKRLPQPQGIR</sequence>
<keyword evidence="3" id="KW-1185">Reference proteome</keyword>
<feature type="compositionally biased region" description="Basic residues" evidence="1">
    <location>
        <begin position="532"/>
        <end position="541"/>
    </location>
</feature>
<dbReference type="PANTHER" id="PTHR48148">
    <property type="entry name" value="KERATINOCYTE PROLINE-RICH PROTEIN"/>
    <property type="match status" value="1"/>
</dbReference>
<feature type="compositionally biased region" description="Low complexity" evidence="1">
    <location>
        <begin position="475"/>
        <end position="509"/>
    </location>
</feature>